<dbReference type="Proteomes" id="UP000831768">
    <property type="component" value="Chromosome"/>
</dbReference>
<dbReference type="SUPFAM" id="SSF55347">
    <property type="entry name" value="Glyceraldehyde-3-phosphate dehydrogenase-like, C-terminal domain"/>
    <property type="match status" value="1"/>
</dbReference>
<accession>A0A8U0A4S8</accession>
<dbReference type="AlphaFoldDB" id="A0A8U0A4S8"/>
<sequence length="362" mass="39066">MVGPIQTGIVGLGTIGQYHADQLTSLAAQHDVALSGGMDIAASARKQFGKMFDVPTFDSHEALYDHVDAVIITTPNRYHEEYTLAAFEADLDVLIEKPLAHTTESAQRITRAARDNDPTCRVGFHNRVANPVEVLVDYLRSGRFGDVYHIEANYLRRRGIPGRGSWFTSEATAGGGALVDIGAHAIDLALYLLEFPEVTDVSGVTRSVFGDRSEYTYLDMHGTEGDGSFDVDDSASAFIRCGDDTTISLDVAWAANRPPDTTFVVHGTEAGAQLDLHSGELTIFETAASGAPHFSDSTITTREDNAHRTEQLRFLDAIAGSDSSLATPNQALTTQRVLEAIYRSSDGGTGQSLETKPLLTVE</sequence>
<dbReference type="PANTHER" id="PTHR43377:SF1">
    <property type="entry name" value="BILIVERDIN REDUCTASE A"/>
    <property type="match status" value="1"/>
</dbReference>
<dbReference type="PANTHER" id="PTHR43377">
    <property type="entry name" value="BILIVERDIN REDUCTASE A"/>
    <property type="match status" value="1"/>
</dbReference>
<feature type="domain" description="GFO/IDH/MocA-like oxidoreductase" evidence="2">
    <location>
        <begin position="137"/>
        <end position="271"/>
    </location>
</feature>
<dbReference type="SUPFAM" id="SSF51735">
    <property type="entry name" value="NAD(P)-binding Rossmann-fold domains"/>
    <property type="match status" value="1"/>
</dbReference>
<dbReference type="GeneID" id="71926484"/>
<dbReference type="RefSeq" id="WP_247993623.1">
    <property type="nucleotide sequence ID" value="NZ_CP096019.1"/>
</dbReference>
<evidence type="ECO:0000259" key="1">
    <source>
        <dbReference type="Pfam" id="PF01408"/>
    </source>
</evidence>
<dbReference type="InterPro" id="IPR051450">
    <property type="entry name" value="Gfo/Idh/MocA_Oxidoreductases"/>
</dbReference>
<dbReference type="GO" id="GO:0000166">
    <property type="term" value="F:nucleotide binding"/>
    <property type="evidence" value="ECO:0007669"/>
    <property type="project" value="InterPro"/>
</dbReference>
<proteinExistence type="predicted"/>
<dbReference type="Gene3D" id="3.30.360.10">
    <property type="entry name" value="Dihydrodipicolinate Reductase, domain 2"/>
    <property type="match status" value="1"/>
</dbReference>
<dbReference type="Pfam" id="PF01408">
    <property type="entry name" value="GFO_IDH_MocA"/>
    <property type="match status" value="1"/>
</dbReference>
<dbReference type="InterPro" id="IPR055170">
    <property type="entry name" value="GFO_IDH_MocA-like_dom"/>
</dbReference>
<evidence type="ECO:0000313" key="3">
    <source>
        <dbReference type="EMBL" id="UPM42953.1"/>
    </source>
</evidence>
<keyword evidence="4" id="KW-1185">Reference proteome</keyword>
<gene>
    <name evidence="3" type="ORF">MW046_00515</name>
</gene>
<dbReference type="EMBL" id="CP096019">
    <property type="protein sequence ID" value="UPM42953.1"/>
    <property type="molecule type" value="Genomic_DNA"/>
</dbReference>
<protein>
    <submittedName>
        <fullName evidence="3">Gfo/Idh/MocA family oxidoreductase</fullName>
    </submittedName>
</protein>
<dbReference type="Gene3D" id="3.40.50.720">
    <property type="entry name" value="NAD(P)-binding Rossmann-like Domain"/>
    <property type="match status" value="1"/>
</dbReference>
<reference evidence="3" key="1">
    <citation type="submission" date="2022-04" db="EMBL/GenBank/DDBJ databases">
        <title>Halocatena sp. nov., isolated from a salt lake.</title>
        <authorList>
            <person name="Cui H.-L."/>
        </authorList>
    </citation>
    <scope>NUCLEOTIDE SEQUENCE</scope>
    <source>
        <strain evidence="3">AD-1</strain>
    </source>
</reference>
<dbReference type="Pfam" id="PF22725">
    <property type="entry name" value="GFO_IDH_MocA_C3"/>
    <property type="match status" value="1"/>
</dbReference>
<name>A0A8U0A4S8_9EURY</name>
<evidence type="ECO:0000313" key="4">
    <source>
        <dbReference type="Proteomes" id="UP000831768"/>
    </source>
</evidence>
<dbReference type="KEGG" id="haad:MW046_00515"/>
<dbReference type="InterPro" id="IPR036291">
    <property type="entry name" value="NAD(P)-bd_dom_sf"/>
</dbReference>
<evidence type="ECO:0000259" key="2">
    <source>
        <dbReference type="Pfam" id="PF22725"/>
    </source>
</evidence>
<organism evidence="3 4">
    <name type="scientific">Halocatena salina</name>
    <dbReference type="NCBI Taxonomy" id="2934340"/>
    <lineage>
        <taxon>Archaea</taxon>
        <taxon>Methanobacteriati</taxon>
        <taxon>Methanobacteriota</taxon>
        <taxon>Stenosarchaea group</taxon>
        <taxon>Halobacteria</taxon>
        <taxon>Halobacteriales</taxon>
        <taxon>Natronomonadaceae</taxon>
        <taxon>Halocatena</taxon>
    </lineage>
</organism>
<feature type="domain" description="Gfo/Idh/MocA-like oxidoreductase N-terminal" evidence="1">
    <location>
        <begin position="6"/>
        <end position="124"/>
    </location>
</feature>
<dbReference type="InterPro" id="IPR000683">
    <property type="entry name" value="Gfo/Idh/MocA-like_OxRdtase_N"/>
</dbReference>